<feature type="transmembrane region" description="Helical" evidence="8">
    <location>
        <begin position="465"/>
        <end position="483"/>
    </location>
</feature>
<accession>V4RGP3</accession>
<evidence type="ECO:0000256" key="2">
    <source>
        <dbReference type="ARBA" id="ARBA00022475"/>
    </source>
</evidence>
<evidence type="ECO:0000256" key="5">
    <source>
        <dbReference type="ARBA" id="ARBA00023002"/>
    </source>
</evidence>
<dbReference type="PRINTS" id="PR01437">
    <property type="entry name" value="NUOXDRDTASE4"/>
</dbReference>
<dbReference type="OrthoDB" id="9768329at2"/>
<evidence type="ECO:0000256" key="7">
    <source>
        <dbReference type="RuleBase" id="RU000320"/>
    </source>
</evidence>
<feature type="transmembrane region" description="Helical" evidence="8">
    <location>
        <begin position="426"/>
        <end position="445"/>
    </location>
</feature>
<keyword evidence="3 7" id="KW-0812">Transmembrane</keyword>
<feature type="transmembrane region" description="Helical" evidence="8">
    <location>
        <begin position="6"/>
        <end position="26"/>
    </location>
</feature>
<feature type="transmembrane region" description="Helical" evidence="8">
    <location>
        <begin position="290"/>
        <end position="310"/>
    </location>
</feature>
<dbReference type="eggNOG" id="COG0651">
    <property type="taxonomic scope" value="Bacteria"/>
</dbReference>
<feature type="transmembrane region" description="Helical" evidence="8">
    <location>
        <begin position="128"/>
        <end position="145"/>
    </location>
</feature>
<dbReference type="GO" id="GO:0008137">
    <property type="term" value="F:NADH dehydrogenase (ubiquinone) activity"/>
    <property type="evidence" value="ECO:0007669"/>
    <property type="project" value="InterPro"/>
</dbReference>
<feature type="transmembrane region" description="Helical" evidence="8">
    <location>
        <begin position="200"/>
        <end position="222"/>
    </location>
</feature>
<comment type="subcellular location">
    <subcellularLocation>
        <location evidence="1">Cell membrane</location>
        <topology evidence="1">Multi-pass membrane protein</topology>
    </subcellularLocation>
    <subcellularLocation>
        <location evidence="7">Membrane</location>
        <topology evidence="7">Multi-pass membrane protein</topology>
    </subcellularLocation>
</comment>
<feature type="transmembrane region" description="Helical" evidence="8">
    <location>
        <begin position="544"/>
        <end position="565"/>
    </location>
</feature>
<dbReference type="InterPro" id="IPR001750">
    <property type="entry name" value="ND/Mrp_TM"/>
</dbReference>
<feature type="domain" description="NADH:quinone oxidoreductase/Mrp antiporter transmembrane" evidence="9">
    <location>
        <begin position="122"/>
        <end position="399"/>
    </location>
</feature>
<gene>
    <name evidence="10" type="ORF">N177_2353</name>
</gene>
<evidence type="ECO:0000259" key="9">
    <source>
        <dbReference type="Pfam" id="PF00361"/>
    </source>
</evidence>
<keyword evidence="5" id="KW-0560">Oxidoreductase</keyword>
<keyword evidence="6 8" id="KW-0472">Membrane</keyword>
<evidence type="ECO:0000256" key="4">
    <source>
        <dbReference type="ARBA" id="ARBA00022989"/>
    </source>
</evidence>
<dbReference type="EMBL" id="AWXZ01000031">
    <property type="protein sequence ID" value="ESR24519.1"/>
    <property type="molecule type" value="Genomic_DNA"/>
</dbReference>
<evidence type="ECO:0000256" key="1">
    <source>
        <dbReference type="ARBA" id="ARBA00004651"/>
    </source>
</evidence>
<evidence type="ECO:0000313" key="11">
    <source>
        <dbReference type="Proteomes" id="UP000017819"/>
    </source>
</evidence>
<feature type="transmembrane region" description="Helical" evidence="8">
    <location>
        <begin position="392"/>
        <end position="414"/>
    </location>
</feature>
<dbReference type="Proteomes" id="UP000017819">
    <property type="component" value="Unassembled WGS sequence"/>
</dbReference>
<feature type="transmembrane region" description="Helical" evidence="8">
    <location>
        <begin position="157"/>
        <end position="180"/>
    </location>
</feature>
<dbReference type="InterPro" id="IPR003918">
    <property type="entry name" value="NADH_UbQ_OxRdtase"/>
</dbReference>
<keyword evidence="11" id="KW-1185">Reference proteome</keyword>
<feature type="transmembrane region" description="Helical" evidence="8">
    <location>
        <begin position="74"/>
        <end position="93"/>
    </location>
</feature>
<comment type="caution">
    <text evidence="10">The sequence shown here is derived from an EMBL/GenBank/DDBJ whole genome shotgun (WGS) entry which is preliminary data.</text>
</comment>
<sequence>MSADLLALLLPLAIAVPLVAGLLSLLGPLRPHALSLLPLAPVPGLLAALLVPRHTSFEAPDLLIGVRLALDDNGAMFLAMASLLWIAAGFYARSYLRRSDHQPRFAAFWCLTLAGNLGVFLAGDVATFYAAFACVSLAAYPLIAHERSAEALRAGRVYIVLAVVGETCLLLGFMMAATSAGSLLVPEIRQALPGAPHPNLTIALLLAGFGIKAGLVPLHLWLPLAHPAAPTPASAALSGAIVKAGIYGLIQFLPEGAGPALWSDVIVAAGLVTAYSGVAVGLTQSHPKVVLAYSTISQMGVIVAVIGTSLGHDPAPGTLASASFYALHHGLAKGALFLGVGVIAASGPKVVRSVMIVMALVGLGVAGLPLTGGALAKLAIKGSFAALPLHLVTLSAVGTTLLVLRFLIVVRATAAAEPEARPEAGLLWPWLATAAFALAVPWLLFAAATGEALSYPLKPENLWSALWPVLAGGILAIVAARVMRLEPPNVPEGDLVVPLGRLTDGLVRLVATLPPLRLPIGGGWKRPGMVGDGLLKVESALTRWPAAGLVLLLFMLGAAATSGGLR</sequence>
<keyword evidence="4 8" id="KW-1133">Transmembrane helix</keyword>
<dbReference type="GO" id="GO:0016491">
    <property type="term" value="F:oxidoreductase activity"/>
    <property type="evidence" value="ECO:0007669"/>
    <property type="project" value="UniProtKB-KW"/>
</dbReference>
<feature type="transmembrane region" description="Helical" evidence="8">
    <location>
        <begin position="356"/>
        <end position="380"/>
    </location>
</feature>
<feature type="transmembrane region" description="Helical" evidence="8">
    <location>
        <begin position="265"/>
        <end position="283"/>
    </location>
</feature>
<evidence type="ECO:0000313" key="10">
    <source>
        <dbReference type="EMBL" id="ESR24519.1"/>
    </source>
</evidence>
<evidence type="ECO:0000256" key="3">
    <source>
        <dbReference type="ARBA" id="ARBA00022692"/>
    </source>
</evidence>
<protein>
    <recommendedName>
        <fullName evidence="9">NADH:quinone oxidoreductase/Mrp antiporter transmembrane domain-containing protein</fullName>
    </recommendedName>
</protein>
<proteinExistence type="predicted"/>
<name>V4RGP3_9HYPH</name>
<dbReference type="GO" id="GO:0005886">
    <property type="term" value="C:plasma membrane"/>
    <property type="evidence" value="ECO:0007669"/>
    <property type="project" value="UniProtKB-SubCell"/>
</dbReference>
<feature type="transmembrane region" description="Helical" evidence="8">
    <location>
        <begin position="322"/>
        <end position="344"/>
    </location>
</feature>
<feature type="transmembrane region" description="Helical" evidence="8">
    <location>
        <begin position="33"/>
        <end position="54"/>
    </location>
</feature>
<dbReference type="AlphaFoldDB" id="V4RGP3"/>
<keyword evidence="2" id="KW-1003">Cell membrane</keyword>
<dbReference type="PATRIC" id="fig|631454.5.peg.2321"/>
<organism evidence="10 11">
    <name type="scientific">Lutibaculum baratangense AMV1</name>
    <dbReference type="NCBI Taxonomy" id="631454"/>
    <lineage>
        <taxon>Bacteria</taxon>
        <taxon>Pseudomonadati</taxon>
        <taxon>Pseudomonadota</taxon>
        <taxon>Alphaproteobacteria</taxon>
        <taxon>Hyphomicrobiales</taxon>
        <taxon>Tepidamorphaceae</taxon>
        <taxon>Lutibaculum</taxon>
    </lineage>
</organism>
<evidence type="ECO:0000256" key="8">
    <source>
        <dbReference type="SAM" id="Phobius"/>
    </source>
</evidence>
<dbReference type="PANTHER" id="PTHR42682:SF4">
    <property type="entry name" value="NADH-UBIQUINONE_PLASTOQUINONE"/>
    <property type="match status" value="1"/>
</dbReference>
<feature type="transmembrane region" description="Helical" evidence="8">
    <location>
        <begin position="105"/>
        <end position="122"/>
    </location>
</feature>
<dbReference type="STRING" id="631454.N177_2353"/>
<dbReference type="InterPro" id="IPR052175">
    <property type="entry name" value="ComplexI-like_HydComp"/>
</dbReference>
<feature type="transmembrane region" description="Helical" evidence="8">
    <location>
        <begin position="234"/>
        <end position="253"/>
    </location>
</feature>
<evidence type="ECO:0000256" key="6">
    <source>
        <dbReference type="ARBA" id="ARBA00023136"/>
    </source>
</evidence>
<dbReference type="GO" id="GO:0042773">
    <property type="term" value="P:ATP synthesis coupled electron transport"/>
    <property type="evidence" value="ECO:0007669"/>
    <property type="project" value="InterPro"/>
</dbReference>
<dbReference type="RefSeq" id="WP_023432482.1">
    <property type="nucleotide sequence ID" value="NZ_AWXZ01000031.1"/>
</dbReference>
<dbReference type="Pfam" id="PF00361">
    <property type="entry name" value="Proton_antipo_M"/>
    <property type="match status" value="1"/>
</dbReference>
<reference evidence="10 11" key="1">
    <citation type="journal article" date="2014" name="Genome Announc.">
        <title>Draft Genome Sequence of Lutibaculum baratangense Strain AMV1T, Isolated from a Mud Volcano in Andamans, India.</title>
        <authorList>
            <person name="Singh A."/>
            <person name="Sreenivas A."/>
            <person name="Sathyanarayana Reddy G."/>
            <person name="Pinnaka A.K."/>
            <person name="Shivaji S."/>
        </authorList>
    </citation>
    <scope>NUCLEOTIDE SEQUENCE [LARGE SCALE GENOMIC DNA]</scope>
    <source>
        <strain evidence="10 11">AMV1</strain>
    </source>
</reference>
<dbReference type="PANTHER" id="PTHR42682">
    <property type="entry name" value="HYDROGENASE-4 COMPONENT F"/>
    <property type="match status" value="1"/>
</dbReference>